<feature type="region of interest" description="Disordered" evidence="1">
    <location>
        <begin position="157"/>
        <end position="176"/>
    </location>
</feature>
<feature type="region of interest" description="Disordered" evidence="1">
    <location>
        <begin position="27"/>
        <end position="105"/>
    </location>
</feature>
<dbReference type="InterPro" id="IPR025711">
    <property type="entry name" value="PepSY"/>
</dbReference>
<feature type="domain" description="PepSY" evidence="3">
    <location>
        <begin position="181"/>
        <end position="234"/>
    </location>
</feature>
<feature type="compositionally biased region" description="Basic and acidic residues" evidence="1">
    <location>
        <begin position="160"/>
        <end position="174"/>
    </location>
</feature>
<dbReference type="PROSITE" id="PS51257">
    <property type="entry name" value="PROKAR_LIPOPROTEIN"/>
    <property type="match status" value="1"/>
</dbReference>
<feature type="chain" id="PRO_5038963532" evidence="2">
    <location>
        <begin position="24"/>
        <end position="239"/>
    </location>
</feature>
<evidence type="ECO:0000313" key="4">
    <source>
        <dbReference type="EMBL" id="HJB09263.1"/>
    </source>
</evidence>
<comment type="caution">
    <text evidence="4">The sequence shown here is derived from an EMBL/GenBank/DDBJ whole genome shotgun (WGS) entry which is preliminary data.</text>
</comment>
<protein>
    <submittedName>
        <fullName evidence="4">PepSY domain-containing protein</fullName>
    </submittedName>
</protein>
<organism evidence="4 5">
    <name type="scientific">Candidatus Brachybacterium merdavium</name>
    <dbReference type="NCBI Taxonomy" id="2838513"/>
    <lineage>
        <taxon>Bacteria</taxon>
        <taxon>Bacillati</taxon>
        <taxon>Actinomycetota</taxon>
        <taxon>Actinomycetes</taxon>
        <taxon>Micrococcales</taxon>
        <taxon>Dermabacteraceae</taxon>
        <taxon>Brachybacterium</taxon>
    </lineage>
</organism>
<reference evidence="4" key="1">
    <citation type="journal article" date="2021" name="PeerJ">
        <title>Extensive microbial diversity within the chicken gut microbiome revealed by metagenomics and culture.</title>
        <authorList>
            <person name="Gilroy R."/>
            <person name="Ravi A."/>
            <person name="Getino M."/>
            <person name="Pursley I."/>
            <person name="Horton D.L."/>
            <person name="Alikhan N.F."/>
            <person name="Baker D."/>
            <person name="Gharbi K."/>
            <person name="Hall N."/>
            <person name="Watson M."/>
            <person name="Adriaenssens E.M."/>
            <person name="Foster-Nyarko E."/>
            <person name="Jarju S."/>
            <person name="Secka A."/>
            <person name="Antonio M."/>
            <person name="Oren A."/>
            <person name="Chaudhuri R.R."/>
            <person name="La Ragione R."/>
            <person name="Hildebrand F."/>
            <person name="Pallen M.J."/>
        </authorList>
    </citation>
    <scope>NUCLEOTIDE SEQUENCE</scope>
    <source>
        <strain evidence="4">ChiHjej13B12-24818</strain>
    </source>
</reference>
<dbReference type="AlphaFoldDB" id="A0A9D2RMX8"/>
<name>A0A9D2RMX8_9MICO</name>
<keyword evidence="2" id="KW-0732">Signal</keyword>
<proteinExistence type="predicted"/>
<reference evidence="4" key="2">
    <citation type="submission" date="2021-04" db="EMBL/GenBank/DDBJ databases">
        <authorList>
            <person name="Gilroy R."/>
        </authorList>
    </citation>
    <scope>NUCLEOTIDE SEQUENCE</scope>
    <source>
        <strain evidence="4">ChiHjej13B12-24818</strain>
    </source>
</reference>
<dbReference type="EMBL" id="DWZH01000012">
    <property type="protein sequence ID" value="HJB09263.1"/>
    <property type="molecule type" value="Genomic_DNA"/>
</dbReference>
<feature type="signal peptide" evidence="2">
    <location>
        <begin position="1"/>
        <end position="23"/>
    </location>
</feature>
<evidence type="ECO:0000256" key="1">
    <source>
        <dbReference type="SAM" id="MobiDB-lite"/>
    </source>
</evidence>
<feature type="domain" description="PepSY" evidence="3">
    <location>
        <begin position="105"/>
        <end position="162"/>
    </location>
</feature>
<dbReference type="Proteomes" id="UP000823823">
    <property type="component" value="Unassembled WGS sequence"/>
</dbReference>
<dbReference type="Gene3D" id="3.10.450.40">
    <property type="match status" value="2"/>
</dbReference>
<evidence type="ECO:0000256" key="2">
    <source>
        <dbReference type="SAM" id="SignalP"/>
    </source>
</evidence>
<evidence type="ECO:0000259" key="3">
    <source>
        <dbReference type="Pfam" id="PF03413"/>
    </source>
</evidence>
<gene>
    <name evidence="4" type="ORF">H9786_01840</name>
</gene>
<dbReference type="Pfam" id="PF03413">
    <property type="entry name" value="PepSY"/>
    <property type="match status" value="2"/>
</dbReference>
<sequence>MIRTRIRPAVRAAAGIAAVVALAAGCGSGTDEGQEVPVGEPGIEQDEQDASDQGGASGEEGASDEDGSSDEREGADGSSDSGDEGTTDTVEALPGDADLATETLPVTAEDAWDIALEATGGGEVRSIEIDDHDGSWEWEIEIQLDGEEHELDIDATTGEVTDHDREADDDREPAVDITSPMTYQEAIEIALGEQDGRVEGWELDSDDGRIEYTIDIEREDGEDVEVEVDVETGETRIDD</sequence>
<accession>A0A9D2RMX8</accession>
<evidence type="ECO:0000313" key="5">
    <source>
        <dbReference type="Proteomes" id="UP000823823"/>
    </source>
</evidence>